<accession>A0A914EQ59</accession>
<organism evidence="3 4">
    <name type="scientific">Acrobeloides nanus</name>
    <dbReference type="NCBI Taxonomy" id="290746"/>
    <lineage>
        <taxon>Eukaryota</taxon>
        <taxon>Metazoa</taxon>
        <taxon>Ecdysozoa</taxon>
        <taxon>Nematoda</taxon>
        <taxon>Chromadorea</taxon>
        <taxon>Rhabditida</taxon>
        <taxon>Tylenchina</taxon>
        <taxon>Cephalobomorpha</taxon>
        <taxon>Cephaloboidea</taxon>
        <taxon>Cephalobidae</taxon>
        <taxon>Acrobeloides</taxon>
    </lineage>
</organism>
<keyword evidence="2" id="KW-1133">Transmembrane helix</keyword>
<evidence type="ECO:0000313" key="4">
    <source>
        <dbReference type="WBParaSite" id="ACRNAN_scaffold9687.g20143.t1"/>
    </source>
</evidence>
<evidence type="ECO:0000256" key="1">
    <source>
        <dbReference type="SAM" id="MobiDB-lite"/>
    </source>
</evidence>
<proteinExistence type="predicted"/>
<dbReference type="WBParaSite" id="ACRNAN_scaffold9687.g20143.t1">
    <property type="protein sequence ID" value="ACRNAN_scaffold9687.g20143.t1"/>
    <property type="gene ID" value="ACRNAN_scaffold9687.g20143"/>
</dbReference>
<keyword evidence="3" id="KW-1185">Reference proteome</keyword>
<keyword evidence="2" id="KW-0812">Transmembrane</keyword>
<sequence>MLESCPPPHYGSIAHPNPTSEYGYNQTTSEQQQPPAYEDYARFASITSIPYRMMLQLPPGYDASRTRDDDTLYLPIEELDDSRGKHRQLNLCCGFLVFIVILILYSLIGAMDHEKEFTNHRS</sequence>
<dbReference type="AlphaFoldDB" id="A0A914EQ59"/>
<feature type="compositionally biased region" description="Polar residues" evidence="1">
    <location>
        <begin position="17"/>
        <end position="34"/>
    </location>
</feature>
<reference evidence="4" key="1">
    <citation type="submission" date="2022-11" db="UniProtKB">
        <authorList>
            <consortium name="WormBaseParasite"/>
        </authorList>
    </citation>
    <scope>IDENTIFICATION</scope>
</reference>
<keyword evidence="2" id="KW-0472">Membrane</keyword>
<feature type="transmembrane region" description="Helical" evidence="2">
    <location>
        <begin position="89"/>
        <end position="108"/>
    </location>
</feature>
<protein>
    <submittedName>
        <fullName evidence="4">Uncharacterized protein</fullName>
    </submittedName>
</protein>
<evidence type="ECO:0000313" key="3">
    <source>
        <dbReference type="Proteomes" id="UP000887540"/>
    </source>
</evidence>
<evidence type="ECO:0000256" key="2">
    <source>
        <dbReference type="SAM" id="Phobius"/>
    </source>
</evidence>
<name>A0A914EQ59_9BILA</name>
<dbReference type="Proteomes" id="UP000887540">
    <property type="component" value="Unplaced"/>
</dbReference>
<feature type="region of interest" description="Disordered" evidence="1">
    <location>
        <begin position="1"/>
        <end position="34"/>
    </location>
</feature>